<evidence type="ECO:0008006" key="2">
    <source>
        <dbReference type="Google" id="ProtNLM"/>
    </source>
</evidence>
<dbReference type="EMBL" id="ML737114">
    <property type="protein sequence ID" value="KAE8346836.1"/>
    <property type="molecule type" value="Genomic_DNA"/>
</dbReference>
<organism evidence="1">
    <name type="scientific">Aspergillus arachidicola</name>
    <dbReference type="NCBI Taxonomy" id="656916"/>
    <lineage>
        <taxon>Eukaryota</taxon>
        <taxon>Fungi</taxon>
        <taxon>Dikarya</taxon>
        <taxon>Ascomycota</taxon>
        <taxon>Pezizomycotina</taxon>
        <taxon>Eurotiomycetes</taxon>
        <taxon>Eurotiomycetidae</taxon>
        <taxon>Eurotiales</taxon>
        <taxon>Aspergillaceae</taxon>
        <taxon>Aspergillus</taxon>
        <taxon>Aspergillus subgen. Circumdati</taxon>
    </lineage>
</organism>
<evidence type="ECO:0000313" key="1">
    <source>
        <dbReference type="EMBL" id="KAE8346836.1"/>
    </source>
</evidence>
<reference evidence="1" key="1">
    <citation type="submission" date="2019-04" db="EMBL/GenBank/DDBJ databases">
        <title>Friends and foes A comparative genomics study of 23 Aspergillus species from section Flavi.</title>
        <authorList>
            <consortium name="DOE Joint Genome Institute"/>
            <person name="Kjaerbolling I."/>
            <person name="Vesth T."/>
            <person name="Frisvad J.C."/>
            <person name="Nybo J.L."/>
            <person name="Theobald S."/>
            <person name="Kildgaard S."/>
            <person name="Isbrandt T."/>
            <person name="Kuo A."/>
            <person name="Sato A."/>
            <person name="Lyhne E.K."/>
            <person name="Kogle M.E."/>
            <person name="Wiebenga A."/>
            <person name="Kun R.S."/>
            <person name="Lubbers R.J."/>
            <person name="Makela M.R."/>
            <person name="Barry K."/>
            <person name="Chovatia M."/>
            <person name="Clum A."/>
            <person name="Daum C."/>
            <person name="Haridas S."/>
            <person name="He G."/>
            <person name="LaButti K."/>
            <person name="Lipzen A."/>
            <person name="Mondo S."/>
            <person name="Riley R."/>
            <person name="Salamov A."/>
            <person name="Simmons B.A."/>
            <person name="Magnuson J.K."/>
            <person name="Henrissat B."/>
            <person name="Mortensen U.H."/>
            <person name="Larsen T.O."/>
            <person name="Devries R.P."/>
            <person name="Grigoriev I.V."/>
            <person name="Machida M."/>
            <person name="Baker S.E."/>
            <person name="Andersen M.R."/>
        </authorList>
    </citation>
    <scope>NUCLEOTIDE SEQUENCE</scope>
    <source>
        <strain evidence="1">CBS 117612</strain>
    </source>
</reference>
<name>A0A5N6YQF3_9EURO</name>
<protein>
    <recommendedName>
        <fullName evidence="2">DNA2/NAM7 helicase helicase domain-containing protein</fullName>
    </recommendedName>
</protein>
<gene>
    <name evidence="1" type="ORF">BDV24DRAFT_157843</name>
</gene>
<dbReference type="Proteomes" id="UP000325558">
    <property type="component" value="Unassembled WGS sequence"/>
</dbReference>
<proteinExistence type="predicted"/>
<sequence length="160" mass="18039">MGAQLLILKAAQDIATPDKDRSYSLPEPSLEYHILREIDMVKETGRAEPSHYPSEDQKELSKRLICFDDVVCFEGPEVDMFDRLHSHLQHISEEPLGEWKSDFNKNALIAFNNANQPKELETNGWIPVVKFKFSSATTIILAGDIKQLQPTVISASEMPG</sequence>
<dbReference type="AlphaFoldDB" id="A0A5N6YQF3"/>
<accession>A0A5N6YQF3</accession>
<dbReference type="OrthoDB" id="4509839at2759"/>